<dbReference type="EMBL" id="RAQU01000203">
    <property type="protein sequence ID" value="RKK01918.1"/>
    <property type="molecule type" value="Genomic_DNA"/>
</dbReference>
<sequence>MQKSIDTEIPSMNEAAEDEKATKSRGRPREFDREAALAQATRLFWAKGYEATSIMDLTKAMGIGSPSLYAAFGSKEALYADAVRHYGENYEPLFWHNFQAASTAREAVESFLLDTAAVLSRGRDGISTGCMMALSSVGSEGSEQLNELLRSARAAALERLEARIHRAFAEGEIPASVDRHALARYMQTVQGGMSILARDFATYAELKDVAETAMMAWDSLVADENGRAKTSKKRRK</sequence>
<evidence type="ECO:0000313" key="7">
    <source>
        <dbReference type="EMBL" id="RKK01918.1"/>
    </source>
</evidence>
<evidence type="ECO:0000256" key="2">
    <source>
        <dbReference type="ARBA" id="ARBA00023125"/>
    </source>
</evidence>
<evidence type="ECO:0000259" key="6">
    <source>
        <dbReference type="PROSITE" id="PS50977"/>
    </source>
</evidence>
<keyword evidence="1" id="KW-0805">Transcription regulation</keyword>
<evidence type="ECO:0000256" key="1">
    <source>
        <dbReference type="ARBA" id="ARBA00023015"/>
    </source>
</evidence>
<dbReference type="GO" id="GO:0003677">
    <property type="term" value="F:DNA binding"/>
    <property type="evidence" value="ECO:0007669"/>
    <property type="project" value="UniProtKB-UniRule"/>
</dbReference>
<dbReference type="InterPro" id="IPR001647">
    <property type="entry name" value="HTH_TetR"/>
</dbReference>
<feature type="DNA-binding region" description="H-T-H motif" evidence="4">
    <location>
        <begin position="53"/>
        <end position="72"/>
    </location>
</feature>
<evidence type="ECO:0000313" key="10">
    <source>
        <dbReference type="Proteomes" id="UP000278036"/>
    </source>
</evidence>
<dbReference type="Gene3D" id="1.10.10.60">
    <property type="entry name" value="Homeodomain-like"/>
    <property type="match status" value="1"/>
</dbReference>
<dbReference type="Proteomes" id="UP000274097">
    <property type="component" value="Unassembled WGS sequence"/>
</dbReference>
<proteinExistence type="predicted"/>
<keyword evidence="9" id="KW-1185">Reference proteome</keyword>
<dbReference type="InterPro" id="IPR009057">
    <property type="entry name" value="Homeodomain-like_sf"/>
</dbReference>
<dbReference type="OrthoDB" id="9795242at2"/>
<organism evidence="7 10">
    <name type="scientific">Teichococcus wenyumeiae</name>
    <dbReference type="NCBI Taxonomy" id="2478470"/>
    <lineage>
        <taxon>Bacteria</taxon>
        <taxon>Pseudomonadati</taxon>
        <taxon>Pseudomonadota</taxon>
        <taxon>Alphaproteobacteria</taxon>
        <taxon>Acetobacterales</taxon>
        <taxon>Roseomonadaceae</taxon>
        <taxon>Roseomonas</taxon>
    </lineage>
</organism>
<dbReference type="InterPro" id="IPR023772">
    <property type="entry name" value="DNA-bd_HTH_TetR-type_CS"/>
</dbReference>
<dbReference type="SUPFAM" id="SSF48498">
    <property type="entry name" value="Tetracyclin repressor-like, C-terminal domain"/>
    <property type="match status" value="1"/>
</dbReference>
<dbReference type="SUPFAM" id="SSF46689">
    <property type="entry name" value="Homeodomain-like"/>
    <property type="match status" value="1"/>
</dbReference>
<dbReference type="Pfam" id="PF00440">
    <property type="entry name" value="TetR_N"/>
    <property type="match status" value="1"/>
</dbReference>
<dbReference type="PROSITE" id="PS01081">
    <property type="entry name" value="HTH_TETR_1"/>
    <property type="match status" value="1"/>
</dbReference>
<evidence type="ECO:0000256" key="4">
    <source>
        <dbReference type="PROSITE-ProRule" id="PRU00335"/>
    </source>
</evidence>
<evidence type="ECO:0000313" key="9">
    <source>
        <dbReference type="Proteomes" id="UP000274097"/>
    </source>
</evidence>
<evidence type="ECO:0000256" key="5">
    <source>
        <dbReference type="SAM" id="MobiDB-lite"/>
    </source>
</evidence>
<dbReference type="Gene3D" id="1.10.357.10">
    <property type="entry name" value="Tetracycline Repressor, domain 2"/>
    <property type="match status" value="1"/>
</dbReference>
<reference evidence="7 10" key="1">
    <citation type="submission" date="2018-09" db="EMBL/GenBank/DDBJ databases">
        <title>Roseomonas sp. nov., isolated from feces of Tibetan antelopes in the Qinghai-Tibet plateau, China.</title>
        <authorList>
            <person name="Tian Z."/>
        </authorList>
    </citation>
    <scope>NUCLEOTIDE SEQUENCE [LARGE SCALE GENOMIC DNA]</scope>
    <source>
        <strain evidence="8 9">Z23</strain>
        <strain evidence="7 10">Z24</strain>
    </source>
</reference>
<dbReference type="InterPro" id="IPR036271">
    <property type="entry name" value="Tet_transcr_reg_TetR-rel_C_sf"/>
</dbReference>
<evidence type="ECO:0000256" key="3">
    <source>
        <dbReference type="ARBA" id="ARBA00023163"/>
    </source>
</evidence>
<dbReference type="InParanoid" id="A0A3A9JMV8"/>
<comment type="caution">
    <text evidence="7">The sequence shown here is derived from an EMBL/GenBank/DDBJ whole genome shotgun (WGS) entry which is preliminary data.</text>
</comment>
<gene>
    <name evidence="7" type="ORF">D6Z83_22480</name>
    <name evidence="8" type="ORF">EBE87_26755</name>
</gene>
<keyword evidence="3" id="KW-0804">Transcription</keyword>
<keyword evidence="2 4" id="KW-0238">DNA-binding</keyword>
<dbReference type="PRINTS" id="PR00455">
    <property type="entry name" value="HTHTETR"/>
</dbReference>
<protein>
    <submittedName>
        <fullName evidence="8">TetR family transcriptional regulator</fullName>
    </submittedName>
    <submittedName>
        <fullName evidence="7">TetR/AcrR family transcriptional regulator</fullName>
    </submittedName>
</protein>
<dbReference type="EMBL" id="RFLX01000072">
    <property type="protein sequence ID" value="RMI15216.1"/>
    <property type="molecule type" value="Genomic_DNA"/>
</dbReference>
<feature type="compositionally biased region" description="Basic and acidic residues" evidence="5">
    <location>
        <begin position="18"/>
        <end position="31"/>
    </location>
</feature>
<dbReference type="AlphaFoldDB" id="A0A3A9JMV8"/>
<feature type="region of interest" description="Disordered" evidence="5">
    <location>
        <begin position="1"/>
        <end position="31"/>
    </location>
</feature>
<dbReference type="Proteomes" id="UP000278036">
    <property type="component" value="Unassembled WGS sequence"/>
</dbReference>
<name>A0A3A9JMV8_9PROT</name>
<dbReference type="PROSITE" id="PS50977">
    <property type="entry name" value="HTH_TETR_2"/>
    <property type="match status" value="1"/>
</dbReference>
<accession>A0A3A9JMV8</accession>
<dbReference type="PANTHER" id="PTHR47506">
    <property type="entry name" value="TRANSCRIPTIONAL REGULATORY PROTEIN"/>
    <property type="match status" value="1"/>
</dbReference>
<evidence type="ECO:0000313" key="8">
    <source>
        <dbReference type="EMBL" id="RMI15216.1"/>
    </source>
</evidence>
<dbReference type="PANTHER" id="PTHR47506:SF1">
    <property type="entry name" value="HTH-TYPE TRANSCRIPTIONAL REGULATOR YJDC"/>
    <property type="match status" value="1"/>
</dbReference>
<feature type="domain" description="HTH tetR-type" evidence="6">
    <location>
        <begin position="30"/>
        <end position="90"/>
    </location>
</feature>